<gene>
    <name evidence="3" type="primary">kanE_2</name>
    <name evidence="3" type="ORF">TBK1r_19210</name>
</gene>
<proteinExistence type="predicted"/>
<name>A0ABX5XLX5_9BACT</name>
<accession>A0ABX5XLX5</accession>
<evidence type="ECO:0000313" key="3">
    <source>
        <dbReference type="EMBL" id="QDV82988.1"/>
    </source>
</evidence>
<dbReference type="Pfam" id="PF00534">
    <property type="entry name" value="Glycos_transf_1"/>
    <property type="match status" value="1"/>
</dbReference>
<evidence type="ECO:0000259" key="1">
    <source>
        <dbReference type="Pfam" id="PF00534"/>
    </source>
</evidence>
<dbReference type="CDD" id="cd03801">
    <property type="entry name" value="GT4_PimA-like"/>
    <property type="match status" value="1"/>
</dbReference>
<dbReference type="InterPro" id="IPR028098">
    <property type="entry name" value="Glyco_trans_4-like_N"/>
</dbReference>
<dbReference type="PANTHER" id="PTHR45947">
    <property type="entry name" value="SULFOQUINOVOSYL TRANSFERASE SQD2"/>
    <property type="match status" value="1"/>
</dbReference>
<feature type="domain" description="Glycosyltransferase subfamily 4-like N-terminal" evidence="2">
    <location>
        <begin position="82"/>
        <end position="177"/>
    </location>
</feature>
<dbReference type="EC" id="2.4.1.301" evidence="3"/>
<dbReference type="SUPFAM" id="SSF53756">
    <property type="entry name" value="UDP-Glycosyltransferase/glycogen phosphorylase"/>
    <property type="match status" value="1"/>
</dbReference>
<dbReference type="Gene3D" id="3.40.50.2000">
    <property type="entry name" value="Glycogen Phosphorylase B"/>
    <property type="match status" value="2"/>
</dbReference>
<feature type="domain" description="Glycosyl transferase family 1" evidence="1">
    <location>
        <begin position="198"/>
        <end position="362"/>
    </location>
</feature>
<organism evidence="3 4">
    <name type="scientific">Stieleria magnilauensis</name>
    <dbReference type="NCBI Taxonomy" id="2527963"/>
    <lineage>
        <taxon>Bacteria</taxon>
        <taxon>Pseudomonadati</taxon>
        <taxon>Planctomycetota</taxon>
        <taxon>Planctomycetia</taxon>
        <taxon>Pirellulales</taxon>
        <taxon>Pirellulaceae</taxon>
        <taxon>Stieleria</taxon>
    </lineage>
</organism>
<dbReference type="Pfam" id="PF13579">
    <property type="entry name" value="Glyco_trans_4_4"/>
    <property type="match status" value="1"/>
</dbReference>
<keyword evidence="4" id="KW-1185">Reference proteome</keyword>
<keyword evidence="3" id="KW-0808">Transferase</keyword>
<dbReference type="RefSeq" id="WP_419581162.1">
    <property type="nucleotide sequence ID" value="NZ_CP036432.1"/>
</dbReference>
<sequence>MKLAFLTTHPIQYQVPVFRHLAAEDGVEFKAVFCTLPTAEQQGAEFGVKFEWDIPLLEGYDYHVLDNVSKTPGLMHFTGCDTPGVADYFREQGFDAVVVNGWVVKSCLQAARACKRLRIPCIVRGEANNLRPRAWWKRLIHKRLMRFYDAFCPIGKASAAFYRELGIPDERMFLAPYCIENDRLAATSPRDEDSIAAARRRFKIDADTCCFLFCGKLIEKKQPIGLMKAVALAQQQGAEFQLLLVGEGAQREQCERLAREGNLPVQFAGFLNQSEIGQAYSAADALVLPSDNGETWGLVVNEGFAAGLPALVSDQVGCHPDLIHDGATGWVHPFADWQTLADQMTRAAGDREELQQMGRNAKALIRHYSPRDAADGIMRAARHVTGLGN</sequence>
<dbReference type="PANTHER" id="PTHR45947:SF3">
    <property type="entry name" value="SULFOQUINOVOSYL TRANSFERASE SQD2"/>
    <property type="match status" value="1"/>
</dbReference>
<reference evidence="3 4" key="1">
    <citation type="submission" date="2019-02" db="EMBL/GenBank/DDBJ databases">
        <title>Deep-cultivation of Planctomycetes and their phenomic and genomic characterization uncovers novel biology.</title>
        <authorList>
            <person name="Wiegand S."/>
            <person name="Jogler M."/>
            <person name="Boedeker C."/>
            <person name="Pinto D."/>
            <person name="Vollmers J."/>
            <person name="Rivas-Marin E."/>
            <person name="Kohn T."/>
            <person name="Peeters S.H."/>
            <person name="Heuer A."/>
            <person name="Rast P."/>
            <person name="Oberbeckmann S."/>
            <person name="Bunk B."/>
            <person name="Jeske O."/>
            <person name="Meyerdierks A."/>
            <person name="Storesund J.E."/>
            <person name="Kallscheuer N."/>
            <person name="Luecker S."/>
            <person name="Lage O.M."/>
            <person name="Pohl T."/>
            <person name="Merkel B.J."/>
            <person name="Hornburger P."/>
            <person name="Mueller R.-W."/>
            <person name="Bruemmer F."/>
            <person name="Labrenz M."/>
            <person name="Spormann A.M."/>
            <person name="Op den Camp H."/>
            <person name="Overmann J."/>
            <person name="Amann R."/>
            <person name="Jetten M.S.M."/>
            <person name="Mascher T."/>
            <person name="Medema M.H."/>
            <person name="Devos D.P."/>
            <person name="Kaster A.-K."/>
            <person name="Ovreas L."/>
            <person name="Rohde M."/>
            <person name="Galperin M.Y."/>
            <person name="Jogler C."/>
        </authorList>
    </citation>
    <scope>NUCLEOTIDE SEQUENCE [LARGE SCALE GENOMIC DNA]</scope>
    <source>
        <strain evidence="3 4">TBK1r</strain>
    </source>
</reference>
<dbReference type="EMBL" id="CP036432">
    <property type="protein sequence ID" value="QDV82988.1"/>
    <property type="molecule type" value="Genomic_DNA"/>
</dbReference>
<protein>
    <submittedName>
        <fullName evidence="3">Alpha-D-kanosaminyltransferase</fullName>
        <ecNumber evidence="3">2.4.1.301</ecNumber>
    </submittedName>
</protein>
<evidence type="ECO:0000313" key="4">
    <source>
        <dbReference type="Proteomes" id="UP000318081"/>
    </source>
</evidence>
<dbReference type="InterPro" id="IPR050194">
    <property type="entry name" value="Glycosyltransferase_grp1"/>
</dbReference>
<dbReference type="Proteomes" id="UP000318081">
    <property type="component" value="Chromosome"/>
</dbReference>
<dbReference type="GO" id="GO:0016757">
    <property type="term" value="F:glycosyltransferase activity"/>
    <property type="evidence" value="ECO:0007669"/>
    <property type="project" value="UniProtKB-KW"/>
</dbReference>
<evidence type="ECO:0000259" key="2">
    <source>
        <dbReference type="Pfam" id="PF13579"/>
    </source>
</evidence>
<dbReference type="InterPro" id="IPR001296">
    <property type="entry name" value="Glyco_trans_1"/>
</dbReference>
<keyword evidence="3" id="KW-0328">Glycosyltransferase</keyword>